<dbReference type="NCBIfam" id="NF045797">
    <property type="entry name" value="DsrO"/>
    <property type="match status" value="1"/>
</dbReference>
<gene>
    <name evidence="6" type="ORF">TDSAC_0367</name>
</gene>
<dbReference type="RefSeq" id="WP_234405751.1">
    <property type="nucleotide sequence ID" value="NZ_CP020921.1"/>
</dbReference>
<evidence type="ECO:0000256" key="4">
    <source>
        <dbReference type="ARBA" id="ARBA00023014"/>
    </source>
</evidence>
<dbReference type="AlphaFoldDB" id="A0A2R4VYX6"/>
<dbReference type="InterPro" id="IPR017896">
    <property type="entry name" value="4Fe4S_Fe-S-bd"/>
</dbReference>
<dbReference type="PROSITE" id="PS00198">
    <property type="entry name" value="4FE4S_FER_1"/>
    <property type="match status" value="1"/>
</dbReference>
<evidence type="ECO:0000259" key="5">
    <source>
        <dbReference type="PROSITE" id="PS51379"/>
    </source>
</evidence>
<dbReference type="InterPro" id="IPR017900">
    <property type="entry name" value="4Fe4S_Fe_S_CS"/>
</dbReference>
<sequence>MSYRSDFSLKEADDDANQERLSANFMSWLVKSIALGLGGLFALSILNSSDSADAAEKNNANLPTGPINNHRWMGWENPVLDDKDGWNDWDKLLNPKNLPVWYDNFHEIDKTKPKHHWVMVIDTRKCVGCQACVIACKSENNVPLGVFRTVVQVMETGSMESSPNGMVVTDDGNYEPNVKKFMLPRLCNHCDEPPCVEVCPVKATFKRQDGIVLVDYEKCIGCGTCIQACPYNMRFFNPVTKTADKCTLCVHRIDAGLEPACVTSCVGRARIFGDLNDPKSEVSRLISQYPTARLKMSQGTEPQVFYIDLNGNLEGNTSMDKVFMEYTYTIGFNTTAYKKLGGEVDLPKIEEHKNPFKEFEK</sequence>
<keyword evidence="1" id="KW-0004">4Fe-4S</keyword>
<keyword evidence="2" id="KW-0479">Metal-binding</keyword>
<evidence type="ECO:0000256" key="3">
    <source>
        <dbReference type="ARBA" id="ARBA00023004"/>
    </source>
</evidence>
<dbReference type="Pfam" id="PF13247">
    <property type="entry name" value="Fer4_11"/>
    <property type="match status" value="1"/>
</dbReference>
<dbReference type="Proteomes" id="UP000244792">
    <property type="component" value="Chromosome"/>
</dbReference>
<evidence type="ECO:0000256" key="1">
    <source>
        <dbReference type="ARBA" id="ARBA00022485"/>
    </source>
</evidence>
<dbReference type="CDD" id="cd10551">
    <property type="entry name" value="PsrB"/>
    <property type="match status" value="1"/>
</dbReference>
<keyword evidence="3" id="KW-0408">Iron</keyword>
<dbReference type="EMBL" id="CP020921">
    <property type="protein sequence ID" value="AWB09743.1"/>
    <property type="molecule type" value="Genomic_DNA"/>
</dbReference>
<keyword evidence="4" id="KW-0411">Iron-sulfur</keyword>
<dbReference type="Gene3D" id="3.30.70.20">
    <property type="match status" value="2"/>
</dbReference>
<organism evidence="6 7">
    <name type="scientific">Thermodesulfobium acidiphilum</name>
    <dbReference type="NCBI Taxonomy" id="1794699"/>
    <lineage>
        <taxon>Bacteria</taxon>
        <taxon>Pseudomonadati</taxon>
        <taxon>Thermodesulfobiota</taxon>
        <taxon>Thermodesulfobiia</taxon>
        <taxon>Thermodesulfobiales</taxon>
        <taxon>Thermodesulfobiaceae</taxon>
        <taxon>Thermodesulfobium</taxon>
    </lineage>
</organism>
<evidence type="ECO:0000313" key="6">
    <source>
        <dbReference type="EMBL" id="AWB09743.1"/>
    </source>
</evidence>
<dbReference type="InterPro" id="IPR054822">
    <property type="entry name" value="DsrO-like"/>
</dbReference>
<reference evidence="6 7" key="1">
    <citation type="submission" date="2017-04" db="EMBL/GenBank/DDBJ databases">
        <title>Genomic insights into metabolism of Thermodesulfobium acidiphilum.</title>
        <authorList>
            <person name="Toshchakov S.V."/>
            <person name="Frolov E.N."/>
            <person name="Kublanov I.V."/>
            <person name="Samarov N.I."/>
            <person name="Novikov A."/>
            <person name="Lebedinsky A.V."/>
            <person name="Bonch-Osmolovskaya E.A."/>
            <person name="Chernyh N.A."/>
        </authorList>
    </citation>
    <scope>NUCLEOTIDE SEQUENCE [LARGE SCALE GENOMIC DNA]</scope>
    <source>
        <strain evidence="6 7">3127-1</strain>
    </source>
</reference>
<feature type="domain" description="4Fe-4S ferredoxin-type" evidence="5">
    <location>
        <begin position="117"/>
        <end position="147"/>
    </location>
</feature>
<feature type="domain" description="4Fe-4S ferredoxin-type" evidence="5">
    <location>
        <begin position="210"/>
        <end position="239"/>
    </location>
</feature>
<dbReference type="GO" id="GO:0046872">
    <property type="term" value="F:metal ion binding"/>
    <property type="evidence" value="ECO:0007669"/>
    <property type="project" value="UniProtKB-KW"/>
</dbReference>
<dbReference type="PROSITE" id="PS51379">
    <property type="entry name" value="4FE4S_FER_2"/>
    <property type="match status" value="2"/>
</dbReference>
<protein>
    <submittedName>
        <fullName evidence="6">Fe-S-cluster-containing dehydrogenase component</fullName>
    </submittedName>
</protein>
<dbReference type="PANTHER" id="PTHR43177:SF9">
    <property type="entry name" value="PROTEIN NRFC"/>
    <property type="match status" value="1"/>
</dbReference>
<proteinExistence type="predicted"/>
<evidence type="ECO:0000256" key="2">
    <source>
        <dbReference type="ARBA" id="ARBA00022723"/>
    </source>
</evidence>
<dbReference type="PANTHER" id="PTHR43177">
    <property type="entry name" value="PROTEIN NRFC"/>
    <property type="match status" value="1"/>
</dbReference>
<evidence type="ECO:0000313" key="7">
    <source>
        <dbReference type="Proteomes" id="UP000244792"/>
    </source>
</evidence>
<keyword evidence="7" id="KW-1185">Reference proteome</keyword>
<dbReference type="KEGG" id="taci:TDSAC_0367"/>
<accession>A0A2R4VYX6</accession>
<dbReference type="GO" id="GO:0051539">
    <property type="term" value="F:4 iron, 4 sulfur cluster binding"/>
    <property type="evidence" value="ECO:0007669"/>
    <property type="project" value="UniProtKB-KW"/>
</dbReference>
<dbReference type="InterPro" id="IPR050954">
    <property type="entry name" value="ET_IronSulfur_Cluster-Binding"/>
</dbReference>
<dbReference type="SUPFAM" id="SSF54862">
    <property type="entry name" value="4Fe-4S ferredoxins"/>
    <property type="match status" value="1"/>
</dbReference>
<name>A0A2R4VYX6_THEAF</name>